<keyword evidence="2" id="KW-0479">Metal-binding</keyword>
<organism evidence="5 6">
    <name type="scientific">Exocentrus adspersus</name>
    <dbReference type="NCBI Taxonomy" id="1586481"/>
    <lineage>
        <taxon>Eukaryota</taxon>
        <taxon>Metazoa</taxon>
        <taxon>Ecdysozoa</taxon>
        <taxon>Arthropoda</taxon>
        <taxon>Hexapoda</taxon>
        <taxon>Insecta</taxon>
        <taxon>Pterygota</taxon>
        <taxon>Neoptera</taxon>
        <taxon>Endopterygota</taxon>
        <taxon>Coleoptera</taxon>
        <taxon>Polyphaga</taxon>
        <taxon>Cucujiformia</taxon>
        <taxon>Chrysomeloidea</taxon>
        <taxon>Cerambycidae</taxon>
        <taxon>Lamiinae</taxon>
        <taxon>Acanthocinini</taxon>
        <taxon>Exocentrus</taxon>
    </lineage>
</organism>
<dbReference type="SMART" id="SM00343">
    <property type="entry name" value="ZnF_C2HC"/>
    <property type="match status" value="2"/>
</dbReference>
<dbReference type="InterPro" id="IPR027806">
    <property type="entry name" value="HARBI1_dom"/>
</dbReference>
<reference evidence="5 6" key="1">
    <citation type="journal article" date="2023" name="Insect Mol. Biol.">
        <title>Genome sequencing provides insights into the evolution of gene families encoding plant cell wall-degrading enzymes in longhorned beetles.</title>
        <authorList>
            <person name="Shin N.R."/>
            <person name="Okamura Y."/>
            <person name="Kirsch R."/>
            <person name="Pauchet Y."/>
        </authorList>
    </citation>
    <scope>NUCLEOTIDE SEQUENCE [LARGE SCALE GENOMIC DNA]</scope>
    <source>
        <strain evidence="5">EAD_L_NR</strain>
    </source>
</reference>
<dbReference type="GO" id="GO:0008270">
    <property type="term" value="F:zinc ion binding"/>
    <property type="evidence" value="ECO:0007669"/>
    <property type="project" value="UniProtKB-KW"/>
</dbReference>
<name>A0AAV8VA03_9CUCU</name>
<dbReference type="PROSITE" id="PS50158">
    <property type="entry name" value="ZF_CCHC"/>
    <property type="match status" value="1"/>
</dbReference>
<comment type="caution">
    <text evidence="5">The sequence shown here is derived from an EMBL/GenBank/DDBJ whole genome shotgun (WGS) entry which is preliminary data.</text>
</comment>
<accession>A0AAV8VA03</accession>
<evidence type="ECO:0000256" key="1">
    <source>
        <dbReference type="ARBA" id="ARBA00001968"/>
    </source>
</evidence>
<sequence length="612" mass="68775">MSLINELRMGDLQYHVNYLRMSPKCFDVLLGIVGPQLNKCYLVREPIPAKILVAVTLRYVICNIIHECLEILWDKLHSKVLLPPDEAAWEKVAKEFNRQWTFPNCVGAIDGKQVTLEAPAHSGSTYYNYKGHHSIVLMAVCDANYYFTIIDVGAPGRLSDGGIFRSSTLGRMLENKTLHLPKPKTAGVCLHNFIKLFENRLSVNERTYQTSGLVDSGDENNGEWRSNQINDTMYPVKNPGSNFASTKATEIRDKFREYFCNGGMALAGTDTLAKFISWGVQKSDSLTVRQWLRKIDSVAQLYNWDDRAKIFAVIDRLSGNAKSWYDCQTDIESNDWDTWKEKLISAFPSSKGIAANLKEFINIERKSNEDVVSFYYAKLKLGKHCELPDHVIADVVISTLNDSIMKASAYAAGCRTTGQLLQFLTEYNSNTSNNSKETKRQHTLFHADNLKKGACFVCGKTNHKAANCTMRKSEKNSASPGKTISCTFCKRTGHVRENCFKLKARPSTTEKVSLVVSHDAKYHLTAKINNINVPAFIDFGSACNIIKAKTAKALNLPVNASKRTTMRGYGGALVRVNVWREESPWARGSLRLQYLQNLTPFQKTLISGYKSC</sequence>
<dbReference type="Pfam" id="PF00098">
    <property type="entry name" value="zf-CCHC"/>
    <property type="match status" value="1"/>
</dbReference>
<feature type="domain" description="CCHC-type" evidence="4">
    <location>
        <begin position="455"/>
        <end position="468"/>
    </location>
</feature>
<dbReference type="Pfam" id="PF13359">
    <property type="entry name" value="DDE_Tnp_4"/>
    <property type="match status" value="1"/>
</dbReference>
<evidence type="ECO:0000259" key="4">
    <source>
        <dbReference type="PROSITE" id="PS50158"/>
    </source>
</evidence>
<dbReference type="Gene3D" id="4.10.60.10">
    <property type="entry name" value="Zinc finger, CCHC-type"/>
    <property type="match status" value="1"/>
</dbReference>
<dbReference type="InterPro" id="IPR036875">
    <property type="entry name" value="Znf_CCHC_sf"/>
</dbReference>
<evidence type="ECO:0000313" key="5">
    <source>
        <dbReference type="EMBL" id="KAJ8911004.1"/>
    </source>
</evidence>
<gene>
    <name evidence="5" type="ORF">NQ315_011269</name>
</gene>
<proteinExistence type="predicted"/>
<dbReference type="Proteomes" id="UP001159042">
    <property type="component" value="Unassembled WGS sequence"/>
</dbReference>
<protein>
    <recommendedName>
        <fullName evidence="4">CCHC-type domain-containing protein</fullName>
    </recommendedName>
</protein>
<dbReference type="AlphaFoldDB" id="A0AAV8VA03"/>
<evidence type="ECO:0000256" key="2">
    <source>
        <dbReference type="ARBA" id="ARBA00022723"/>
    </source>
</evidence>
<dbReference type="EMBL" id="JANEYG010000226">
    <property type="protein sequence ID" value="KAJ8911004.1"/>
    <property type="molecule type" value="Genomic_DNA"/>
</dbReference>
<dbReference type="PANTHER" id="PTHR33223">
    <property type="entry name" value="CCHC-TYPE DOMAIN-CONTAINING PROTEIN"/>
    <property type="match status" value="1"/>
</dbReference>
<dbReference type="Gene3D" id="2.40.70.10">
    <property type="entry name" value="Acid Proteases"/>
    <property type="match status" value="1"/>
</dbReference>
<dbReference type="GO" id="GO:0003676">
    <property type="term" value="F:nucleic acid binding"/>
    <property type="evidence" value="ECO:0007669"/>
    <property type="project" value="InterPro"/>
</dbReference>
<keyword evidence="6" id="KW-1185">Reference proteome</keyword>
<evidence type="ECO:0000313" key="6">
    <source>
        <dbReference type="Proteomes" id="UP001159042"/>
    </source>
</evidence>
<dbReference type="InterPro" id="IPR001878">
    <property type="entry name" value="Znf_CCHC"/>
</dbReference>
<keyword evidence="3" id="KW-0863">Zinc-finger</keyword>
<comment type="cofactor">
    <cofactor evidence="1">
        <name>a divalent metal cation</name>
        <dbReference type="ChEBI" id="CHEBI:60240"/>
    </cofactor>
</comment>
<keyword evidence="3" id="KW-0862">Zinc</keyword>
<dbReference type="InterPro" id="IPR021109">
    <property type="entry name" value="Peptidase_aspartic_dom_sf"/>
</dbReference>
<dbReference type="SUPFAM" id="SSF57756">
    <property type="entry name" value="Retrovirus zinc finger-like domains"/>
    <property type="match status" value="1"/>
</dbReference>
<dbReference type="PANTHER" id="PTHR33223:SF6">
    <property type="entry name" value="CCHC-TYPE DOMAIN-CONTAINING PROTEIN"/>
    <property type="match status" value="1"/>
</dbReference>
<evidence type="ECO:0000256" key="3">
    <source>
        <dbReference type="PROSITE-ProRule" id="PRU00047"/>
    </source>
</evidence>